<feature type="region of interest" description="Disordered" evidence="1">
    <location>
        <begin position="25"/>
        <end position="46"/>
    </location>
</feature>
<evidence type="ECO:0000256" key="1">
    <source>
        <dbReference type="SAM" id="MobiDB-lite"/>
    </source>
</evidence>
<proteinExistence type="predicted"/>
<evidence type="ECO:0000313" key="3">
    <source>
        <dbReference type="Proteomes" id="UP000759103"/>
    </source>
</evidence>
<protein>
    <submittedName>
        <fullName evidence="2">Uncharacterized protein</fullName>
    </submittedName>
</protein>
<evidence type="ECO:0000313" key="2">
    <source>
        <dbReference type="EMBL" id="MBW6530890.1"/>
    </source>
</evidence>
<dbReference type="Proteomes" id="UP000759103">
    <property type="component" value="Unassembled WGS sequence"/>
</dbReference>
<dbReference type="RefSeq" id="WP_219748327.1">
    <property type="nucleotide sequence ID" value="NZ_JAHXZN010000002.1"/>
</dbReference>
<gene>
    <name evidence="2" type="ORF">KZ820_09095</name>
</gene>
<accession>A0ABS7BMS8</accession>
<feature type="compositionally biased region" description="Polar residues" evidence="1">
    <location>
        <begin position="88"/>
        <end position="98"/>
    </location>
</feature>
<comment type="caution">
    <text evidence="2">The sequence shown here is derived from an EMBL/GenBank/DDBJ whole genome shotgun (WGS) entry which is preliminary data.</text>
</comment>
<reference evidence="2 3" key="1">
    <citation type="submission" date="2021-07" db="EMBL/GenBank/DDBJ databases">
        <title>Sphingomonas sp.</title>
        <authorList>
            <person name="Feng G."/>
            <person name="Li J."/>
            <person name="Pan M."/>
        </authorList>
    </citation>
    <scope>NUCLEOTIDE SEQUENCE [LARGE SCALE GENOMIC DNA]</scope>
    <source>
        <strain evidence="2 3">RRHST34</strain>
    </source>
</reference>
<organism evidence="2 3">
    <name type="scientific">Sphingomonas citri</name>
    <dbReference type="NCBI Taxonomy" id="2862499"/>
    <lineage>
        <taxon>Bacteria</taxon>
        <taxon>Pseudomonadati</taxon>
        <taxon>Pseudomonadota</taxon>
        <taxon>Alphaproteobacteria</taxon>
        <taxon>Sphingomonadales</taxon>
        <taxon>Sphingomonadaceae</taxon>
        <taxon>Sphingomonas</taxon>
    </lineage>
</organism>
<sequence>MVNRPPAAFDDEQLDAALLSVLGEPTAADGDANGHTAPSPRGVAGSLAGSRRASATLGIAAVGAISGLAFLALARDDAPDPSGVRATAPSQRADTTNVERAPVKIAPLPVAPTAVAAAPATRPRSIKRPTPLPAVVVRVARPLHRPDAEVTRRPAVVLTDRMIGAVEPAAIAISAPAAPQPETIESMVVDPAPPAEATALSATTQRARRDSVVAIRSFRRQW</sequence>
<name>A0ABS7BMS8_9SPHN</name>
<dbReference type="EMBL" id="JAHXZN010000002">
    <property type="protein sequence ID" value="MBW6530890.1"/>
    <property type="molecule type" value="Genomic_DNA"/>
</dbReference>
<feature type="region of interest" description="Disordered" evidence="1">
    <location>
        <begin position="78"/>
        <end position="98"/>
    </location>
</feature>
<keyword evidence="3" id="KW-1185">Reference proteome</keyword>